<proteinExistence type="inferred from homology"/>
<dbReference type="EMBL" id="JACTVJ010000002">
    <property type="protein sequence ID" value="MBC9711482.1"/>
    <property type="molecule type" value="Genomic_DNA"/>
</dbReference>
<organism evidence="9 10">
    <name type="scientific">Streptomyces polyasparticus</name>
    <dbReference type="NCBI Taxonomy" id="2767826"/>
    <lineage>
        <taxon>Bacteria</taxon>
        <taxon>Bacillati</taxon>
        <taxon>Actinomycetota</taxon>
        <taxon>Actinomycetes</taxon>
        <taxon>Kitasatosporales</taxon>
        <taxon>Streptomycetaceae</taxon>
        <taxon>Streptomyces</taxon>
    </lineage>
</organism>
<dbReference type="SUPFAM" id="SSF49384">
    <property type="entry name" value="Carbohydrate-binding domain"/>
    <property type="match status" value="1"/>
</dbReference>
<evidence type="ECO:0000256" key="3">
    <source>
        <dbReference type="ARBA" id="ARBA00022801"/>
    </source>
</evidence>
<dbReference type="Pfam" id="PF00553">
    <property type="entry name" value="CBM_2"/>
    <property type="match status" value="1"/>
</dbReference>
<evidence type="ECO:0000259" key="8">
    <source>
        <dbReference type="PROSITE" id="PS51173"/>
    </source>
</evidence>
<dbReference type="InterPro" id="IPR017853">
    <property type="entry name" value="GH"/>
</dbReference>
<dbReference type="PROSITE" id="PS00659">
    <property type="entry name" value="GLYCOSYL_HYDROL_F5"/>
    <property type="match status" value="1"/>
</dbReference>
<dbReference type="InterPro" id="IPR001919">
    <property type="entry name" value="CBD2"/>
</dbReference>
<protein>
    <recommendedName>
        <fullName evidence="6">Endoglucanase</fullName>
        <ecNumber evidence="6">3.2.1.4</ecNumber>
    </recommendedName>
</protein>
<evidence type="ECO:0000256" key="2">
    <source>
        <dbReference type="ARBA" id="ARBA00022729"/>
    </source>
</evidence>
<sequence length="485" mass="50720">MRRTRAATACAALLAACAVPLTVAPSAQAAGSAGVAGSAGGAGSTGSATRAAEAAVPSVQAAEIPGFHVAGGRLLDANNQDFVMRGVNHAHTWYPDRTDQALADIKAKGANSVRVVLSTGDQWTKNDTADVAHVVDECKQNRLICVLEAHDTTGYGEAGAATSLSKAVDYWLSVKDAVVGQEKYVLVNIGNEPYGNTNYTAWTADTKAAIGRLRTAGFDHTLMVDAPNWGQDWSFTMRDNAAEVMAADPDRNILFDIHMYGVYDTPAEVSDYLGRYVSAQLAIVVGEFGDMHSDGNPDEDAIMATARSLDLGYLGWSWSGNGGGVEYLDLVQNFDANSPSAWGRRLFDGADGIKATAKEAGVFGDGGGGEEPEEPGEPGTGACAVAYRLHDWGTGFNAEVTVRNTSAKAMEGWQLGFAFRGEERITSIWNAKAAQDGKQVRVTPESWTRTIPAGGSVSFGLSASTTGGTAAPASFQLDGAACATD</sequence>
<dbReference type="InterPro" id="IPR012291">
    <property type="entry name" value="CBM2_carb-bd_dom_sf"/>
</dbReference>
<feature type="chain" id="PRO_5047130491" description="Endoglucanase" evidence="7">
    <location>
        <begin position="30"/>
        <end position="485"/>
    </location>
</feature>
<comment type="similarity">
    <text evidence="6">Belongs to the glycosyl hydrolase 5 (cellulase A) family.</text>
</comment>
<evidence type="ECO:0000256" key="4">
    <source>
        <dbReference type="ARBA" id="ARBA00023295"/>
    </source>
</evidence>
<evidence type="ECO:0000256" key="6">
    <source>
        <dbReference type="RuleBase" id="RU361153"/>
    </source>
</evidence>
<dbReference type="Gene3D" id="2.60.40.290">
    <property type="match status" value="1"/>
</dbReference>
<dbReference type="InterPro" id="IPR018087">
    <property type="entry name" value="Glyco_hydro_5_CS"/>
</dbReference>
<feature type="signal peptide" evidence="7">
    <location>
        <begin position="1"/>
        <end position="29"/>
    </location>
</feature>
<name>A0ABR7S969_9ACTN</name>
<comment type="catalytic activity">
    <reaction evidence="1 6">
        <text>Endohydrolysis of (1-&gt;4)-beta-D-glucosidic linkages in cellulose, lichenin and cereal beta-D-glucans.</text>
        <dbReference type="EC" id="3.2.1.4"/>
    </reaction>
</comment>
<dbReference type="RefSeq" id="WP_187812004.1">
    <property type="nucleotide sequence ID" value="NZ_JACTVJ010000002.1"/>
</dbReference>
<keyword evidence="6" id="KW-0119">Carbohydrate metabolism</keyword>
<dbReference type="PANTHER" id="PTHR42754:SF1">
    <property type="entry name" value="LIPOPROTEIN"/>
    <property type="match status" value="1"/>
</dbReference>
<dbReference type="Pfam" id="PF00150">
    <property type="entry name" value="Cellulase"/>
    <property type="match status" value="1"/>
</dbReference>
<keyword evidence="4 6" id="KW-0326">Glycosidase</keyword>
<evidence type="ECO:0000313" key="10">
    <source>
        <dbReference type="Proteomes" id="UP000642284"/>
    </source>
</evidence>
<dbReference type="PROSITE" id="PS51173">
    <property type="entry name" value="CBM2"/>
    <property type="match status" value="1"/>
</dbReference>
<reference evidence="9 10" key="1">
    <citation type="submission" date="2020-08" db="EMBL/GenBank/DDBJ databases">
        <title>Genemic of Streptomyces polyaspartic.</title>
        <authorList>
            <person name="Liu W."/>
        </authorList>
    </citation>
    <scope>NUCLEOTIDE SEQUENCE [LARGE SCALE GENOMIC DNA]</scope>
    <source>
        <strain evidence="9 10">TRM66268-LWL</strain>
    </source>
</reference>
<evidence type="ECO:0000256" key="1">
    <source>
        <dbReference type="ARBA" id="ARBA00000966"/>
    </source>
</evidence>
<keyword evidence="10" id="KW-1185">Reference proteome</keyword>
<feature type="domain" description="CBM2" evidence="8">
    <location>
        <begin position="376"/>
        <end position="485"/>
    </location>
</feature>
<dbReference type="SUPFAM" id="SSF51445">
    <property type="entry name" value="(Trans)glycosidases"/>
    <property type="match status" value="1"/>
</dbReference>
<comment type="caution">
    <text evidence="9">The sequence shown here is derived from an EMBL/GenBank/DDBJ whole genome shotgun (WGS) entry which is preliminary data.</text>
</comment>
<evidence type="ECO:0000313" key="9">
    <source>
        <dbReference type="EMBL" id="MBC9711482.1"/>
    </source>
</evidence>
<dbReference type="EC" id="3.2.1.4" evidence="6"/>
<keyword evidence="6" id="KW-0136">Cellulose degradation</keyword>
<keyword evidence="3 6" id="KW-0378">Hydrolase</keyword>
<dbReference type="PANTHER" id="PTHR42754">
    <property type="entry name" value="ENDOGLUCANASE"/>
    <property type="match status" value="1"/>
</dbReference>
<dbReference type="InterPro" id="IPR008965">
    <property type="entry name" value="CBM2/CBM3_carb-bd_dom_sf"/>
</dbReference>
<dbReference type="Gene3D" id="3.20.20.80">
    <property type="entry name" value="Glycosidases"/>
    <property type="match status" value="1"/>
</dbReference>
<dbReference type="PROSITE" id="PS51257">
    <property type="entry name" value="PROKAR_LIPOPROTEIN"/>
    <property type="match status" value="1"/>
</dbReference>
<keyword evidence="5 6" id="KW-0624">Polysaccharide degradation</keyword>
<dbReference type="SMART" id="SM00637">
    <property type="entry name" value="CBD_II"/>
    <property type="match status" value="1"/>
</dbReference>
<accession>A0ABR7S969</accession>
<dbReference type="Proteomes" id="UP000642284">
    <property type="component" value="Unassembled WGS sequence"/>
</dbReference>
<dbReference type="InterPro" id="IPR001547">
    <property type="entry name" value="Glyco_hydro_5"/>
</dbReference>
<gene>
    <name evidence="9" type="ORF">H9Y04_02705</name>
</gene>
<keyword evidence="2 7" id="KW-0732">Signal</keyword>
<evidence type="ECO:0000256" key="7">
    <source>
        <dbReference type="SAM" id="SignalP"/>
    </source>
</evidence>
<evidence type="ECO:0000256" key="5">
    <source>
        <dbReference type="ARBA" id="ARBA00023326"/>
    </source>
</evidence>